<reference evidence="2" key="1">
    <citation type="submission" date="2023-02" db="EMBL/GenBank/DDBJ databases">
        <title>Isolation, identification, and genome analysis of Vibrio campbellii in the Penaeus vannamei larvae stage.</title>
        <authorList>
            <person name="Huang T."/>
            <person name="Zhang B."/>
        </authorList>
    </citation>
    <scope>NUCLEOTIDE SEQUENCE</scope>
    <source>
        <strain evidence="2">20220413_1</strain>
    </source>
</reference>
<sequence length="60" mass="6463">MKIFRGILIDLIILVGVLSGMIAFSLNKIDILGAILIITASLLILALFIYGLKDGYNRAG</sequence>
<name>A0AAQ3B2H4_9VIBR</name>
<dbReference type="RefSeq" id="WP_038888581.1">
    <property type="nucleotide sequence ID" value="NZ_BBKG01000043.1"/>
</dbReference>
<evidence type="ECO:0000256" key="1">
    <source>
        <dbReference type="SAM" id="Phobius"/>
    </source>
</evidence>
<dbReference type="Proteomes" id="UP001219537">
    <property type="component" value="Chromosome 2"/>
</dbReference>
<dbReference type="EMBL" id="CP117989">
    <property type="protein sequence ID" value="WDG11131.1"/>
    <property type="molecule type" value="Genomic_DNA"/>
</dbReference>
<organism evidence="2 3">
    <name type="scientific">Vibrio campbellii</name>
    <dbReference type="NCBI Taxonomy" id="680"/>
    <lineage>
        <taxon>Bacteria</taxon>
        <taxon>Pseudomonadati</taxon>
        <taxon>Pseudomonadota</taxon>
        <taxon>Gammaproteobacteria</taxon>
        <taxon>Vibrionales</taxon>
        <taxon>Vibrionaceae</taxon>
        <taxon>Vibrio</taxon>
    </lineage>
</organism>
<keyword evidence="1" id="KW-1133">Transmembrane helix</keyword>
<protein>
    <submittedName>
        <fullName evidence="2">Uncharacterized protein</fullName>
    </submittedName>
</protein>
<evidence type="ECO:0000313" key="3">
    <source>
        <dbReference type="Proteomes" id="UP001219537"/>
    </source>
</evidence>
<keyword evidence="1" id="KW-0472">Membrane</keyword>
<feature type="transmembrane region" description="Helical" evidence="1">
    <location>
        <begin position="31"/>
        <end position="52"/>
    </location>
</feature>
<feature type="transmembrane region" description="Helical" evidence="1">
    <location>
        <begin position="7"/>
        <end position="25"/>
    </location>
</feature>
<gene>
    <name evidence="2" type="ORF">PUN50_17855</name>
</gene>
<accession>A0AAQ3B2H4</accession>
<evidence type="ECO:0000313" key="2">
    <source>
        <dbReference type="EMBL" id="WDG11131.1"/>
    </source>
</evidence>
<dbReference type="AlphaFoldDB" id="A0AAQ3B2H4"/>
<keyword evidence="1" id="KW-0812">Transmembrane</keyword>
<proteinExistence type="predicted"/>